<evidence type="ECO:0000256" key="8">
    <source>
        <dbReference type="SAM" id="MobiDB-lite"/>
    </source>
</evidence>
<feature type="compositionally biased region" description="Low complexity" evidence="8">
    <location>
        <begin position="128"/>
        <end position="177"/>
    </location>
</feature>
<dbReference type="CDD" id="cd08010">
    <property type="entry name" value="MltG_like"/>
    <property type="match status" value="1"/>
</dbReference>
<evidence type="ECO:0000256" key="3">
    <source>
        <dbReference type="ARBA" id="ARBA00022989"/>
    </source>
</evidence>
<feature type="compositionally biased region" description="Basic and acidic residues" evidence="8">
    <location>
        <begin position="227"/>
        <end position="237"/>
    </location>
</feature>
<keyword evidence="10" id="KW-1185">Reference proteome</keyword>
<evidence type="ECO:0000256" key="2">
    <source>
        <dbReference type="ARBA" id="ARBA00022692"/>
    </source>
</evidence>
<keyword evidence="5 7" id="KW-0456">Lyase</keyword>
<organism evidence="9 10">
    <name type="scientific">Streptomyces tsukubensis (strain DSM 42081 / NBRC 108919 / NRRL 18488 / 9993)</name>
    <dbReference type="NCBI Taxonomy" id="1114943"/>
    <lineage>
        <taxon>Bacteria</taxon>
        <taxon>Bacillati</taxon>
        <taxon>Actinomycetota</taxon>
        <taxon>Actinomycetes</taxon>
        <taxon>Kitasatosporales</taxon>
        <taxon>Streptomycetaceae</taxon>
        <taxon>Streptomyces</taxon>
    </lineage>
</organism>
<keyword evidence="2 7" id="KW-0812">Transmembrane</keyword>
<feature type="compositionally biased region" description="Low complexity" evidence="8">
    <location>
        <begin position="35"/>
        <end position="105"/>
    </location>
</feature>
<feature type="compositionally biased region" description="Pro residues" evidence="8">
    <location>
        <begin position="217"/>
        <end position="226"/>
    </location>
</feature>
<evidence type="ECO:0000256" key="4">
    <source>
        <dbReference type="ARBA" id="ARBA00023136"/>
    </source>
</evidence>
<keyword evidence="6 7" id="KW-0961">Cell wall biogenesis/degradation</keyword>
<dbReference type="PANTHER" id="PTHR30518:SF2">
    <property type="entry name" value="ENDOLYTIC MUREIN TRANSGLYCOSYLASE"/>
    <property type="match status" value="1"/>
</dbReference>
<comment type="similarity">
    <text evidence="7">Belongs to the transglycosylase MltG family.</text>
</comment>
<protein>
    <recommendedName>
        <fullName evidence="7">Endolytic murein transglycosylase</fullName>
        <ecNumber evidence="7">4.2.2.29</ecNumber>
    </recommendedName>
    <alternativeName>
        <fullName evidence="7">Peptidoglycan lytic transglycosylase</fullName>
    </alternativeName>
    <alternativeName>
        <fullName evidence="7">Peptidoglycan polymerization terminase</fullName>
    </alternativeName>
</protein>
<name>I2MVA1_STRT9</name>
<dbReference type="HAMAP" id="MF_02065">
    <property type="entry name" value="MltG"/>
    <property type="match status" value="1"/>
</dbReference>
<feature type="compositionally biased region" description="Acidic residues" evidence="8">
    <location>
        <begin position="254"/>
        <end position="268"/>
    </location>
</feature>
<keyword evidence="3 7" id="KW-1133">Transmembrane helix</keyword>
<keyword evidence="4 7" id="KW-0472">Membrane</keyword>
<proteinExistence type="inferred from homology"/>
<feature type="region of interest" description="Disordered" evidence="8">
    <location>
        <begin position="1"/>
        <end position="295"/>
    </location>
</feature>
<evidence type="ECO:0000313" key="10">
    <source>
        <dbReference type="Proteomes" id="UP000005940"/>
    </source>
</evidence>
<reference evidence="9 10" key="1">
    <citation type="journal article" date="2012" name="J. Bacteriol.">
        <title>Draft genome of Streptomyces tsukubaensis NRRL 18488, the producer of the clinically important immunosuppressant tacrolimus (FK506).</title>
        <authorList>
            <person name="Barreiro C."/>
            <person name="Prieto C."/>
            <person name="Sola-Landa A."/>
            <person name="Solera E."/>
            <person name="Martinez-Castro M."/>
            <person name="Perez-Redondo R."/>
            <person name="Garcia-Estrada C."/>
            <person name="Aparicio J.F."/>
            <person name="Fernandez-Martinez L.T."/>
            <person name="Santos-Aberturas J."/>
            <person name="Salehi-Najafabadi Z."/>
            <person name="Rodriguez-Garcia A."/>
            <person name="Tauch A."/>
            <person name="Martin J.F."/>
        </authorList>
    </citation>
    <scope>NUCLEOTIDE SEQUENCE [LARGE SCALE GENOMIC DNA]</scope>
    <source>
        <strain evidence="10">DSM 42081 / NBRC 108919 / NRRL 18488 / 9993</strain>
    </source>
</reference>
<dbReference type="GO" id="GO:0071555">
    <property type="term" value="P:cell wall organization"/>
    <property type="evidence" value="ECO:0007669"/>
    <property type="project" value="UniProtKB-KW"/>
</dbReference>
<keyword evidence="1 7" id="KW-1003">Cell membrane</keyword>
<comment type="catalytic activity">
    <reaction evidence="7">
        <text>a peptidoglycan chain = a peptidoglycan chain with N-acetyl-1,6-anhydromuramyl-[peptide] at the reducing end + a peptidoglycan chain with N-acetylglucosamine at the non-reducing end.</text>
        <dbReference type="EC" id="4.2.2.29"/>
    </reaction>
</comment>
<comment type="function">
    <text evidence="7">Functions as a peptidoglycan terminase that cleaves nascent peptidoglycan strands endolytically to terminate their elongation.</text>
</comment>
<dbReference type="PANTHER" id="PTHR30518">
    <property type="entry name" value="ENDOLYTIC MUREIN TRANSGLYCOSYLASE"/>
    <property type="match status" value="1"/>
</dbReference>
<dbReference type="NCBIfam" id="TIGR00247">
    <property type="entry name" value="endolytic transglycosylase MltG"/>
    <property type="match status" value="1"/>
</dbReference>
<dbReference type="Pfam" id="PF02618">
    <property type="entry name" value="YceG"/>
    <property type="match status" value="1"/>
</dbReference>
<dbReference type="GO" id="GO:0008932">
    <property type="term" value="F:lytic endotransglycosylase activity"/>
    <property type="evidence" value="ECO:0007669"/>
    <property type="project" value="UniProtKB-UniRule"/>
</dbReference>
<evidence type="ECO:0000256" key="7">
    <source>
        <dbReference type="HAMAP-Rule" id="MF_02065"/>
    </source>
</evidence>
<evidence type="ECO:0000313" key="9">
    <source>
        <dbReference type="EMBL" id="QKM70670.1"/>
    </source>
</evidence>
<dbReference type="EMBL" id="CP029159">
    <property type="protein sequence ID" value="QKM70670.1"/>
    <property type="molecule type" value="Genomic_DNA"/>
</dbReference>
<gene>
    <name evidence="7 9" type="primary">mltG</name>
    <name evidence="9" type="ORF">STSU_029590</name>
</gene>
<dbReference type="InterPro" id="IPR003770">
    <property type="entry name" value="MLTG-like"/>
</dbReference>
<comment type="subcellular location">
    <subcellularLocation>
        <location evidence="7">Cell membrane</location>
        <topology evidence="7">Single-pass membrane protein</topology>
    </subcellularLocation>
</comment>
<dbReference type="AlphaFoldDB" id="I2MVA1"/>
<dbReference type="Proteomes" id="UP000005940">
    <property type="component" value="Chromosome"/>
</dbReference>
<evidence type="ECO:0000256" key="1">
    <source>
        <dbReference type="ARBA" id="ARBA00022475"/>
    </source>
</evidence>
<feature type="transmembrane region" description="Helical" evidence="7">
    <location>
        <begin position="297"/>
        <end position="320"/>
    </location>
</feature>
<sequence>MTEYGRGPGSEPWHPDDPLYGDQGQGPQSVSGHDPYAGGQQQYQQHPGGPQQAYGVQDPYQQQAQQQNQQQVHDPYQQQYPQQPGGQYYHPGDQQQHQQQYDGGQPAYGTGDGTQGGHAQWDGGAYSQQQPQDPQYPHQGHGGHPHQPQHQGGEPQQQAHHQHAPQQGQAPHPADPGIAYGAAPGDRYAANPADTYSGPVPGYQDHAEADHYATPDAYPPPQPPGRRPAEPEAREGAWDAEAPEEEKHPFFTGDGEDRDDSAADDDDPAASRTSRRRGGDGAGDGERRGRPKKKSRNGCACLVVSAVLLSGLGGVSYFGYQFWQGQFGSAPDYSGAGSGSVVVEIPQGAGLAEIGRILKQQGVVKSSGAFVSAANSNQRAKGIQAGVYTLAKEMSGANAVKAMLDPRSSSNMIIPEGKRNAEIYALIDKRLSLKAGTTATTAKEQSGKLGLPAWAKGGPDIQDPLEGFLFPASYPAAKGMKPEAVLKKMVARANEEYTKADVVGKAAGLGLKNPLQLVTVASLVQAEGKYKEDFDKVARVVYNRLKPDNTETNGLLDFDSTVNYARGESKLAIGSVNKVRKFKHPYNTYSITGLPPGPIGNPGTAAINSTLNPAEGDWYYFVSVTEDETVFSVTHEDHERARQRYLAELKKNQE</sequence>
<dbReference type="RefSeq" id="WP_006350338.1">
    <property type="nucleotide sequence ID" value="NZ_CP029159.1"/>
</dbReference>
<evidence type="ECO:0000256" key="6">
    <source>
        <dbReference type="ARBA" id="ARBA00023316"/>
    </source>
</evidence>
<dbReference type="GO" id="GO:0009252">
    <property type="term" value="P:peptidoglycan biosynthetic process"/>
    <property type="evidence" value="ECO:0007669"/>
    <property type="project" value="UniProtKB-UniRule"/>
</dbReference>
<feature type="site" description="Important for catalytic activity" evidence="7">
    <location>
        <position position="527"/>
    </location>
</feature>
<dbReference type="GO" id="GO:0005886">
    <property type="term" value="C:plasma membrane"/>
    <property type="evidence" value="ECO:0007669"/>
    <property type="project" value="UniProtKB-SubCell"/>
</dbReference>
<evidence type="ECO:0000256" key="5">
    <source>
        <dbReference type="ARBA" id="ARBA00023239"/>
    </source>
</evidence>
<dbReference type="EC" id="4.2.2.29" evidence="7"/>
<accession>I2MVA1</accession>
<dbReference type="Gene3D" id="3.30.1490.480">
    <property type="entry name" value="Endolytic murein transglycosylase"/>
    <property type="match status" value="1"/>
</dbReference>